<dbReference type="PROSITE" id="PS50096">
    <property type="entry name" value="IQ"/>
    <property type="match status" value="1"/>
</dbReference>
<dbReference type="EMBL" id="CCKQ01007740">
    <property type="protein sequence ID" value="CDW79153.1"/>
    <property type="molecule type" value="Genomic_DNA"/>
</dbReference>
<dbReference type="OrthoDB" id="190375at2759"/>
<dbReference type="InParanoid" id="A0A078AE14"/>
<proteinExistence type="predicted"/>
<keyword evidence="3" id="KW-1185">Reference proteome</keyword>
<evidence type="ECO:0000256" key="1">
    <source>
        <dbReference type="SAM" id="Coils"/>
    </source>
</evidence>
<feature type="coiled-coil region" evidence="1">
    <location>
        <begin position="123"/>
        <end position="157"/>
    </location>
</feature>
<dbReference type="AlphaFoldDB" id="A0A078AE14"/>
<sequence>MALFLQQRQARKQEVIDSYYEALIETEKYREKEKQAAIDIQKNWRMLKVKWHYQTILKSCRLIQRVFQGYSKGRKVFFRKQESDKRQKQLAFFHEMAKIVQKYYRGYYSRKYEHDFYARKNYLNHVQEKNEEVRKKLEDYQKTLSLEEQKRQEATARTEFAELAGNLHHLCSTKAIPGVYNAPYAMVKPQAFNVEIETHLRSTFKANYQWKPPNKEKIEFFRTLSQEQQKIMQQQKITTR</sequence>
<name>A0A078AE14_STYLE</name>
<organism evidence="2 3">
    <name type="scientific">Stylonychia lemnae</name>
    <name type="common">Ciliate</name>
    <dbReference type="NCBI Taxonomy" id="5949"/>
    <lineage>
        <taxon>Eukaryota</taxon>
        <taxon>Sar</taxon>
        <taxon>Alveolata</taxon>
        <taxon>Ciliophora</taxon>
        <taxon>Intramacronucleata</taxon>
        <taxon>Spirotrichea</taxon>
        <taxon>Stichotrichia</taxon>
        <taxon>Sporadotrichida</taxon>
        <taxon>Oxytrichidae</taxon>
        <taxon>Stylonychinae</taxon>
        <taxon>Stylonychia</taxon>
    </lineage>
</organism>
<evidence type="ECO:0000313" key="3">
    <source>
        <dbReference type="Proteomes" id="UP000039865"/>
    </source>
</evidence>
<accession>A0A078AE14</accession>
<evidence type="ECO:0000313" key="2">
    <source>
        <dbReference type="EMBL" id="CDW79153.1"/>
    </source>
</evidence>
<gene>
    <name evidence="2" type="primary">Contig7792.g8307</name>
    <name evidence="2" type="ORF">STYLEM_8139</name>
</gene>
<keyword evidence="1" id="KW-0175">Coiled coil</keyword>
<dbReference type="Gene3D" id="1.20.5.190">
    <property type="match status" value="1"/>
</dbReference>
<reference evidence="2 3" key="1">
    <citation type="submission" date="2014-06" db="EMBL/GenBank/DDBJ databases">
        <authorList>
            <person name="Swart Estienne"/>
        </authorList>
    </citation>
    <scope>NUCLEOTIDE SEQUENCE [LARGE SCALE GENOMIC DNA]</scope>
    <source>
        <strain evidence="2 3">130c</strain>
    </source>
</reference>
<dbReference type="Proteomes" id="UP000039865">
    <property type="component" value="Unassembled WGS sequence"/>
</dbReference>
<protein>
    <submittedName>
        <fullName evidence="2">Iq calmodulin-binding motif family protein</fullName>
    </submittedName>
</protein>
<dbReference type="OMA" id="VQWKSQK"/>